<proteinExistence type="predicted"/>
<protein>
    <submittedName>
        <fullName evidence="2">Biotin carboxyl carrier protein</fullName>
    </submittedName>
</protein>
<dbReference type="SUPFAM" id="SSF51230">
    <property type="entry name" value="Single hybrid motif"/>
    <property type="match status" value="1"/>
</dbReference>
<evidence type="ECO:0000313" key="3">
    <source>
        <dbReference type="Proteomes" id="UP001183619"/>
    </source>
</evidence>
<sequence>MKICAPFAGIVHFKVSVGDVVSTGQELASVEAVKLETAVVAPGPGKVAQLHKGNFEDVLGGDVLLTVVEA</sequence>
<comment type="caution">
    <text evidence="2">The sequence shown here is derived from an EMBL/GenBank/DDBJ whole genome shotgun (WGS) entry which is preliminary data.</text>
</comment>
<evidence type="ECO:0000259" key="1">
    <source>
        <dbReference type="Pfam" id="PF00364"/>
    </source>
</evidence>
<name>A0ABU2BA31_9CORY</name>
<dbReference type="EMBL" id="JAVDYF010000001">
    <property type="protein sequence ID" value="MDR7355465.1"/>
    <property type="molecule type" value="Genomic_DNA"/>
</dbReference>
<accession>A0ABU2BA31</accession>
<gene>
    <name evidence="2" type="ORF">J2S37_002003</name>
</gene>
<reference evidence="2 3" key="1">
    <citation type="submission" date="2023-07" db="EMBL/GenBank/DDBJ databases">
        <title>Sequencing the genomes of 1000 actinobacteria strains.</title>
        <authorList>
            <person name="Klenk H.-P."/>
        </authorList>
    </citation>
    <scope>NUCLEOTIDE SEQUENCE [LARGE SCALE GENOMIC DNA]</scope>
    <source>
        <strain evidence="2 3">DSM 44508</strain>
    </source>
</reference>
<keyword evidence="3" id="KW-1185">Reference proteome</keyword>
<dbReference type="InterPro" id="IPR000089">
    <property type="entry name" value="Biotin_lipoyl"/>
</dbReference>
<dbReference type="Proteomes" id="UP001183619">
    <property type="component" value="Unassembled WGS sequence"/>
</dbReference>
<dbReference type="InterPro" id="IPR011053">
    <property type="entry name" value="Single_hybrid_motif"/>
</dbReference>
<evidence type="ECO:0000313" key="2">
    <source>
        <dbReference type="EMBL" id="MDR7355465.1"/>
    </source>
</evidence>
<dbReference type="Pfam" id="PF00364">
    <property type="entry name" value="Biotin_lipoyl"/>
    <property type="match status" value="1"/>
</dbReference>
<dbReference type="RefSeq" id="WP_277104104.1">
    <property type="nucleotide sequence ID" value="NZ_BAAAJS010000001.1"/>
</dbReference>
<dbReference type="Gene3D" id="2.40.50.100">
    <property type="match status" value="1"/>
</dbReference>
<feature type="domain" description="Lipoyl-binding" evidence="1">
    <location>
        <begin position="9"/>
        <end position="66"/>
    </location>
</feature>
<organism evidence="2 3">
    <name type="scientific">Corynebacterium felinum</name>
    <dbReference type="NCBI Taxonomy" id="131318"/>
    <lineage>
        <taxon>Bacteria</taxon>
        <taxon>Bacillati</taxon>
        <taxon>Actinomycetota</taxon>
        <taxon>Actinomycetes</taxon>
        <taxon>Mycobacteriales</taxon>
        <taxon>Corynebacteriaceae</taxon>
        <taxon>Corynebacterium</taxon>
    </lineage>
</organism>
<dbReference type="CDD" id="cd06850">
    <property type="entry name" value="biotinyl_domain"/>
    <property type="match status" value="1"/>
</dbReference>